<feature type="transmembrane region" description="Helical" evidence="1">
    <location>
        <begin position="221"/>
        <end position="243"/>
    </location>
</feature>
<name>A0A239LQI5_9ACTN</name>
<feature type="transmembrane region" description="Helical" evidence="1">
    <location>
        <begin position="286"/>
        <end position="306"/>
    </location>
</feature>
<dbReference type="AlphaFoldDB" id="A0A239LQI5"/>
<accession>A0A239LQI5</accession>
<keyword evidence="3" id="KW-1185">Reference proteome</keyword>
<keyword evidence="1" id="KW-1133">Transmembrane helix</keyword>
<dbReference type="OrthoDB" id="343560at2"/>
<organism evidence="2 3">
    <name type="scientific">Asanoa hainanensis</name>
    <dbReference type="NCBI Taxonomy" id="560556"/>
    <lineage>
        <taxon>Bacteria</taxon>
        <taxon>Bacillati</taxon>
        <taxon>Actinomycetota</taxon>
        <taxon>Actinomycetes</taxon>
        <taxon>Micromonosporales</taxon>
        <taxon>Micromonosporaceae</taxon>
        <taxon>Asanoa</taxon>
    </lineage>
</organism>
<evidence type="ECO:0000313" key="2">
    <source>
        <dbReference type="EMBL" id="SNT31939.1"/>
    </source>
</evidence>
<dbReference type="EMBL" id="FZPH01000004">
    <property type="protein sequence ID" value="SNT31939.1"/>
    <property type="molecule type" value="Genomic_DNA"/>
</dbReference>
<feature type="transmembrane region" description="Helical" evidence="1">
    <location>
        <begin position="43"/>
        <end position="63"/>
    </location>
</feature>
<feature type="transmembrane region" description="Helical" evidence="1">
    <location>
        <begin position="75"/>
        <end position="97"/>
    </location>
</feature>
<keyword evidence="1" id="KW-0812">Transmembrane</keyword>
<keyword evidence="1" id="KW-0472">Membrane</keyword>
<sequence length="311" mass="33422">MLKPWKQWHRPLITNVTLMIGLALVAGVGVLVDQRMLLGESVWIKPMKFGIAFALYSGTLAWLLTRLERARRFGWWLGTLFAVSATIEVAGITVQAARGTFSHFNTDVADPITAAATQALTTGVAALFLMQLGIAAVLLVQRAGDRAFRRAVRAGITLSTLGMIVPIYWMVTELDRRTVVDANGRQITMYQGHGIGDPDGHGMPITHWSTTGGDYRVPHFVGLHGIQALLLVAAVLGALATRVAWLRSEQVRTRLVGVAALGYAGVFATVTWQAGRGQSLIHPDALTVIALAAVVTCTIALAIASVRRTAP</sequence>
<feature type="transmembrane region" description="Helical" evidence="1">
    <location>
        <begin position="12"/>
        <end position="31"/>
    </location>
</feature>
<evidence type="ECO:0000313" key="3">
    <source>
        <dbReference type="Proteomes" id="UP000198362"/>
    </source>
</evidence>
<protein>
    <submittedName>
        <fullName evidence="2">Uncharacterized protein</fullName>
    </submittedName>
</protein>
<feature type="transmembrane region" description="Helical" evidence="1">
    <location>
        <begin position="255"/>
        <end position="274"/>
    </location>
</feature>
<evidence type="ECO:0000256" key="1">
    <source>
        <dbReference type="SAM" id="Phobius"/>
    </source>
</evidence>
<reference evidence="2 3" key="1">
    <citation type="submission" date="2017-06" db="EMBL/GenBank/DDBJ databases">
        <authorList>
            <person name="Kim H.J."/>
            <person name="Triplett B.A."/>
        </authorList>
    </citation>
    <scope>NUCLEOTIDE SEQUENCE [LARGE SCALE GENOMIC DNA]</scope>
    <source>
        <strain evidence="2 3">CGMCC 4.5593</strain>
    </source>
</reference>
<dbReference type="Proteomes" id="UP000198362">
    <property type="component" value="Unassembled WGS sequence"/>
</dbReference>
<feature type="transmembrane region" description="Helical" evidence="1">
    <location>
        <begin position="152"/>
        <end position="171"/>
    </location>
</feature>
<gene>
    <name evidence="2" type="ORF">SAMN05421812_104462</name>
</gene>
<proteinExistence type="predicted"/>
<feature type="transmembrane region" description="Helical" evidence="1">
    <location>
        <begin position="117"/>
        <end position="140"/>
    </location>
</feature>
<dbReference type="RefSeq" id="WP_089248363.1">
    <property type="nucleotide sequence ID" value="NZ_FZPH01000004.1"/>
</dbReference>